<evidence type="ECO:0000259" key="2">
    <source>
        <dbReference type="Pfam" id="PF19054"/>
    </source>
</evidence>
<organism evidence="3 4">
    <name type="scientific">Streptomyces cheonanensis</name>
    <dbReference type="NCBI Taxonomy" id="312720"/>
    <lineage>
        <taxon>Bacteria</taxon>
        <taxon>Bacillati</taxon>
        <taxon>Actinomycetota</taxon>
        <taxon>Actinomycetes</taxon>
        <taxon>Kitasatosporales</taxon>
        <taxon>Streptomycetaceae</taxon>
        <taxon>Streptomyces</taxon>
    </lineage>
</organism>
<dbReference type="Proteomes" id="UP001403094">
    <property type="component" value="Unassembled WGS sequence"/>
</dbReference>
<dbReference type="InterPro" id="IPR043917">
    <property type="entry name" value="DUF5753"/>
</dbReference>
<sequence>MRDHRRGGGGGQAEPVGQFPFPRLHPTRPDRRAEAGGRDGGALLAVSERDHITVRIIPVERGSFPGAGHALLYSEGAVPQLDTAQLDSAHGPEFLHSEAQLAKYRAHVEWMDSETLSAKASRDLIHAIISEL</sequence>
<dbReference type="Pfam" id="PF19054">
    <property type="entry name" value="DUF5753"/>
    <property type="match status" value="1"/>
</dbReference>
<feature type="region of interest" description="Disordered" evidence="1">
    <location>
        <begin position="1"/>
        <end position="40"/>
    </location>
</feature>
<name>A0ABP5H586_9ACTN</name>
<evidence type="ECO:0000256" key="1">
    <source>
        <dbReference type="SAM" id="MobiDB-lite"/>
    </source>
</evidence>
<comment type="caution">
    <text evidence="3">The sequence shown here is derived from an EMBL/GenBank/DDBJ whole genome shotgun (WGS) entry which is preliminary data.</text>
</comment>
<keyword evidence="4" id="KW-1185">Reference proteome</keyword>
<accession>A0ABP5H586</accession>
<evidence type="ECO:0000313" key="3">
    <source>
        <dbReference type="EMBL" id="GAA2064516.1"/>
    </source>
</evidence>
<gene>
    <name evidence="3" type="ORF">GCM10009757_50310</name>
</gene>
<reference evidence="4" key="1">
    <citation type="journal article" date="2019" name="Int. J. Syst. Evol. Microbiol.">
        <title>The Global Catalogue of Microorganisms (GCM) 10K type strain sequencing project: providing services to taxonomists for standard genome sequencing and annotation.</title>
        <authorList>
            <consortium name="The Broad Institute Genomics Platform"/>
            <consortium name="The Broad Institute Genome Sequencing Center for Infectious Disease"/>
            <person name="Wu L."/>
            <person name="Ma J."/>
        </authorList>
    </citation>
    <scope>NUCLEOTIDE SEQUENCE [LARGE SCALE GENOMIC DNA]</scope>
    <source>
        <strain evidence="4">JCM 14549</strain>
    </source>
</reference>
<dbReference type="EMBL" id="BAAANQ010000015">
    <property type="protein sequence ID" value="GAA2064516.1"/>
    <property type="molecule type" value="Genomic_DNA"/>
</dbReference>
<feature type="compositionally biased region" description="Basic and acidic residues" evidence="1">
    <location>
        <begin position="27"/>
        <end position="37"/>
    </location>
</feature>
<evidence type="ECO:0000313" key="4">
    <source>
        <dbReference type="Proteomes" id="UP001403094"/>
    </source>
</evidence>
<feature type="domain" description="DUF5753" evidence="2">
    <location>
        <begin position="42"/>
        <end position="126"/>
    </location>
</feature>
<protein>
    <recommendedName>
        <fullName evidence="2">DUF5753 domain-containing protein</fullName>
    </recommendedName>
</protein>
<proteinExistence type="predicted"/>